<dbReference type="Gene3D" id="1.10.3210.10">
    <property type="entry name" value="Hypothetical protein af1432"/>
    <property type="match status" value="1"/>
</dbReference>
<dbReference type="EMBL" id="MGHF01000007">
    <property type="protein sequence ID" value="OGM64290.1"/>
    <property type="molecule type" value="Genomic_DNA"/>
</dbReference>
<evidence type="ECO:0008006" key="3">
    <source>
        <dbReference type="Google" id="ProtNLM"/>
    </source>
</evidence>
<dbReference type="Proteomes" id="UP000177082">
    <property type="component" value="Unassembled WGS sequence"/>
</dbReference>
<name>A0A1F8BJZ8_9BACT</name>
<comment type="caution">
    <text evidence="1">The sequence shown here is derived from an EMBL/GenBank/DDBJ whole genome shotgun (WGS) entry which is preliminary data.</text>
</comment>
<proteinExistence type="predicted"/>
<dbReference type="STRING" id="1802519.A2961_00160"/>
<accession>A0A1F8BJZ8</accession>
<protein>
    <recommendedName>
        <fullName evidence="3">HD/PDEase domain-containing protein</fullName>
    </recommendedName>
</protein>
<reference evidence="1 2" key="1">
    <citation type="journal article" date="2016" name="Nat. Commun.">
        <title>Thousands of microbial genomes shed light on interconnected biogeochemical processes in an aquifer system.</title>
        <authorList>
            <person name="Anantharaman K."/>
            <person name="Brown C.T."/>
            <person name="Hug L.A."/>
            <person name="Sharon I."/>
            <person name="Castelle C.J."/>
            <person name="Probst A.J."/>
            <person name="Thomas B.C."/>
            <person name="Singh A."/>
            <person name="Wilkins M.J."/>
            <person name="Karaoz U."/>
            <person name="Brodie E.L."/>
            <person name="Williams K.H."/>
            <person name="Hubbard S.S."/>
            <person name="Banfield J.F."/>
        </authorList>
    </citation>
    <scope>NUCLEOTIDE SEQUENCE [LARGE SCALE GENOMIC DNA]</scope>
</reference>
<dbReference type="SUPFAM" id="SSF109604">
    <property type="entry name" value="HD-domain/PDEase-like"/>
    <property type="match status" value="1"/>
</dbReference>
<evidence type="ECO:0000313" key="1">
    <source>
        <dbReference type="EMBL" id="OGM64290.1"/>
    </source>
</evidence>
<gene>
    <name evidence="1" type="ORF">A2961_00160</name>
</gene>
<dbReference type="InterPro" id="IPR006675">
    <property type="entry name" value="HDIG_dom"/>
</dbReference>
<dbReference type="AlphaFoldDB" id="A0A1F8BJZ8"/>
<dbReference type="NCBIfam" id="TIGR00277">
    <property type="entry name" value="HDIG"/>
    <property type="match status" value="1"/>
</dbReference>
<evidence type="ECO:0000313" key="2">
    <source>
        <dbReference type="Proteomes" id="UP000177082"/>
    </source>
</evidence>
<sequence length="268" mass="31036">MPERIRFADQPWHIYYQQELKGRYSPILSVLAQELQKGTKKRQNDTRRFVWWDIENHSMAVTVAANIMARVFNNKLGATVEETTAGALLHDITKPQEIIFDDLKDTTKKRVMIQSLVTEGYATQADIKRLNKNPQQALSIYETAVHRKAISDLIRERRGTLTRFGDPEKILTLSDSSGIPVIYLPKDNLGHYLHSLCQRVVFVADQLAQGTDFVELETRHQRARKRYNPLEIDKLYTYAYRCGDEIAHEIGLESHRDLPTWIESQITK</sequence>
<organism evidence="1 2">
    <name type="scientific">Candidatus Woesebacteria bacterium RIFCSPLOWO2_01_FULL_39_21</name>
    <dbReference type="NCBI Taxonomy" id="1802519"/>
    <lineage>
        <taxon>Bacteria</taxon>
        <taxon>Candidatus Woeseibacteriota</taxon>
    </lineage>
</organism>